<feature type="domain" description="Methyltransferase" evidence="2">
    <location>
        <begin position="82"/>
        <end position="154"/>
    </location>
</feature>
<dbReference type="PATRIC" id="fig|477245.3.peg.1207"/>
<dbReference type="InterPro" id="IPR050320">
    <property type="entry name" value="N5-glutamine_MTase"/>
</dbReference>
<dbReference type="SUPFAM" id="SSF53335">
    <property type="entry name" value="S-adenosyl-L-methionine-dependent methyltransferases"/>
    <property type="match status" value="1"/>
</dbReference>
<dbReference type="GO" id="GO:0008168">
    <property type="term" value="F:methyltransferase activity"/>
    <property type="evidence" value="ECO:0007669"/>
    <property type="project" value="UniProtKB-KW"/>
</dbReference>
<dbReference type="AlphaFoldDB" id="A0A0C5FX72"/>
<dbReference type="GO" id="GO:0032259">
    <property type="term" value="P:methylation"/>
    <property type="evidence" value="ECO:0007669"/>
    <property type="project" value="UniProtKB-KW"/>
</dbReference>
<sequence>MQQVQQAEKTDQVRSYERSLARSAQSRTRADRPRVFTMEGRAWDLLDGVFAPVHSPSTRLGLEFLGLTADTAPAGTARGSFLEVGCGTGLIAVCAALHGHERVVAADINTAAVRNAELNIARHGVADRVRAVHSDLFSALPAGERFDTVFWSSNYVLAPAGYRYRHDHERAYVDPGYGTHRRFLAEVLDRTAPGGRALLHFSSRGDMGLLRHLAEETGTKLVELAATVIVEGDDPVSHYLLRITR</sequence>
<gene>
    <name evidence="3" type="ORF">TU94_05515</name>
</gene>
<keyword evidence="4" id="KW-1185">Reference proteome</keyword>
<dbReference type="HOGENOM" id="CLU_100602_0_0_11"/>
<name>A0A0C5FX72_9ACTN</name>
<evidence type="ECO:0000313" key="4">
    <source>
        <dbReference type="Proteomes" id="UP000032234"/>
    </source>
</evidence>
<dbReference type="CDD" id="cd02440">
    <property type="entry name" value="AdoMet_MTases"/>
    <property type="match status" value="1"/>
</dbReference>
<dbReference type="Pfam" id="PF13649">
    <property type="entry name" value="Methyltransf_25"/>
    <property type="match status" value="1"/>
</dbReference>
<proteinExistence type="predicted"/>
<dbReference type="InterPro" id="IPR029063">
    <property type="entry name" value="SAM-dependent_MTases_sf"/>
</dbReference>
<organism evidence="3 4">
    <name type="scientific">Streptomyces cyaneogriseus subsp. noncyanogenus</name>
    <dbReference type="NCBI Taxonomy" id="477245"/>
    <lineage>
        <taxon>Bacteria</taxon>
        <taxon>Bacillati</taxon>
        <taxon>Actinomycetota</taxon>
        <taxon>Actinomycetes</taxon>
        <taxon>Kitasatosporales</taxon>
        <taxon>Streptomycetaceae</taxon>
        <taxon>Streptomyces</taxon>
    </lineage>
</organism>
<keyword evidence="3" id="KW-0489">Methyltransferase</keyword>
<dbReference type="EMBL" id="CP010849">
    <property type="protein sequence ID" value="AJP01005.1"/>
    <property type="molecule type" value="Genomic_DNA"/>
</dbReference>
<dbReference type="InterPro" id="IPR041698">
    <property type="entry name" value="Methyltransf_25"/>
</dbReference>
<evidence type="ECO:0000313" key="3">
    <source>
        <dbReference type="EMBL" id="AJP01005.1"/>
    </source>
</evidence>
<dbReference type="PANTHER" id="PTHR18895">
    <property type="entry name" value="HEMK METHYLTRANSFERASE"/>
    <property type="match status" value="1"/>
</dbReference>
<dbReference type="KEGG" id="scw:TU94_05515"/>
<keyword evidence="3" id="KW-0808">Transferase</keyword>
<reference evidence="3 4" key="1">
    <citation type="submission" date="2015-02" db="EMBL/GenBank/DDBJ databases">
        <title>Genome sequence of thermotolerant Streptomyces cyaneogriseus subsp. Noncyanogenus NMWT1, the producer of nematocidal antibiotics nemadectin.</title>
        <authorList>
            <person name="Wang H."/>
            <person name="Li C."/>
            <person name="Xiang W."/>
            <person name="Wang X."/>
        </authorList>
    </citation>
    <scope>NUCLEOTIDE SEQUENCE [LARGE SCALE GENOMIC DNA]</scope>
    <source>
        <strain evidence="3 4">NMWT 1</strain>
    </source>
</reference>
<dbReference type="Gene3D" id="3.40.50.150">
    <property type="entry name" value="Vaccinia Virus protein VP39"/>
    <property type="match status" value="1"/>
</dbReference>
<feature type="compositionally biased region" description="Basic and acidic residues" evidence="1">
    <location>
        <begin position="8"/>
        <end position="20"/>
    </location>
</feature>
<dbReference type="RefSeq" id="WP_044379841.1">
    <property type="nucleotide sequence ID" value="NZ_CP010849.1"/>
</dbReference>
<protein>
    <submittedName>
        <fullName evidence="3">Methyltransferase</fullName>
    </submittedName>
</protein>
<dbReference type="Proteomes" id="UP000032234">
    <property type="component" value="Chromosome"/>
</dbReference>
<dbReference type="PANTHER" id="PTHR18895:SF74">
    <property type="entry name" value="MTRF1L RELEASE FACTOR GLUTAMINE METHYLTRANSFERASE"/>
    <property type="match status" value="1"/>
</dbReference>
<evidence type="ECO:0000259" key="2">
    <source>
        <dbReference type="Pfam" id="PF13649"/>
    </source>
</evidence>
<dbReference type="STRING" id="477245.TU94_05515"/>
<accession>A0A0C5FX72</accession>
<evidence type="ECO:0000256" key="1">
    <source>
        <dbReference type="SAM" id="MobiDB-lite"/>
    </source>
</evidence>
<feature type="region of interest" description="Disordered" evidence="1">
    <location>
        <begin position="1"/>
        <end position="33"/>
    </location>
</feature>